<dbReference type="EMBL" id="JAJSPL020000045">
    <property type="protein sequence ID" value="KAK7733934.1"/>
    <property type="molecule type" value="Genomic_DNA"/>
</dbReference>
<dbReference type="AlphaFoldDB" id="A0AAN9YDD2"/>
<dbReference type="PANTHER" id="PTHR38111:SF9">
    <property type="entry name" value="ZN(2)-C6 FUNGAL-TYPE DOMAIN-CONTAINING PROTEIN"/>
    <property type="match status" value="1"/>
</dbReference>
<evidence type="ECO:0000313" key="1">
    <source>
        <dbReference type="EMBL" id="KAK7733934.1"/>
    </source>
</evidence>
<dbReference type="InterPro" id="IPR053178">
    <property type="entry name" value="Osmoadaptation_assoc"/>
</dbReference>
<name>A0AAN9YDD2_9PEZI</name>
<dbReference type="Proteomes" id="UP001320245">
    <property type="component" value="Unassembled WGS sequence"/>
</dbReference>
<sequence length="279" mass="31810">MKQLGPRRFRTFPSHHFFARVYRPNAITTAILNRQGIFCAEPEWTTVPFELHHKCAFDRLLDLIARAPALLQRLDQLLIMDPTLARRLAAQDLLGNCLNLQSQLEQWLAAAQNYAQPLYWISAQEHGEIPFTETFSFQNSLDSLSVIYYWSVQILMRPCIEMLIHTIFSPVLDTYPQVYPDLPPQLNINPVNYGPRVVREYAANVCRGLDYALQTTTQPDMVAFPVQVVENYYGSLNIQVGDGALELMWLGDFRGRMAMRGQALACAVTGKGWTDLAAW</sequence>
<comment type="caution">
    <text evidence="1">The sequence shown here is derived from an EMBL/GenBank/DDBJ whole genome shotgun (WGS) entry which is preliminary data.</text>
</comment>
<organism evidence="1 2">
    <name type="scientific">Cytospora paraplurivora</name>
    <dbReference type="NCBI Taxonomy" id="2898453"/>
    <lineage>
        <taxon>Eukaryota</taxon>
        <taxon>Fungi</taxon>
        <taxon>Dikarya</taxon>
        <taxon>Ascomycota</taxon>
        <taxon>Pezizomycotina</taxon>
        <taxon>Sordariomycetes</taxon>
        <taxon>Sordariomycetidae</taxon>
        <taxon>Diaporthales</taxon>
        <taxon>Cytosporaceae</taxon>
        <taxon>Cytospora</taxon>
    </lineage>
</organism>
<evidence type="ECO:0000313" key="2">
    <source>
        <dbReference type="Proteomes" id="UP001320245"/>
    </source>
</evidence>
<keyword evidence="2" id="KW-1185">Reference proteome</keyword>
<protein>
    <submittedName>
        <fullName evidence="1">Uncharacterized protein</fullName>
    </submittedName>
</protein>
<dbReference type="PANTHER" id="PTHR38111">
    <property type="entry name" value="ZN(2)-C6 FUNGAL-TYPE DOMAIN-CONTAINING PROTEIN-RELATED"/>
    <property type="match status" value="1"/>
</dbReference>
<accession>A0AAN9YDD2</accession>
<gene>
    <name evidence="1" type="ORF">SLS53_008086</name>
</gene>
<proteinExistence type="predicted"/>
<reference evidence="1 2" key="1">
    <citation type="journal article" date="2023" name="PLoS ONE">
        <title>Cytospora paraplurivora sp. nov. isolated from orchards with fruit tree decline syndrome in Ontario, Canada.</title>
        <authorList>
            <person name="Ilyukhin E."/>
            <person name="Nguyen H.D.T."/>
            <person name="Castle A.J."/>
            <person name="Ellouze W."/>
        </authorList>
    </citation>
    <scope>NUCLEOTIDE SEQUENCE [LARGE SCALE GENOMIC DNA]</scope>
    <source>
        <strain evidence="1 2">FDS-564</strain>
    </source>
</reference>